<dbReference type="Proteomes" id="UP000828941">
    <property type="component" value="Chromosome 8"/>
</dbReference>
<reference evidence="1 2" key="1">
    <citation type="journal article" date="2022" name="DNA Res.">
        <title>Chromosomal-level genome assembly of the orchid tree Bauhinia variegata (Leguminosae; Cercidoideae) supports the allotetraploid origin hypothesis of Bauhinia.</title>
        <authorList>
            <person name="Zhong Y."/>
            <person name="Chen Y."/>
            <person name="Zheng D."/>
            <person name="Pang J."/>
            <person name="Liu Y."/>
            <person name="Luo S."/>
            <person name="Meng S."/>
            <person name="Qian L."/>
            <person name="Wei D."/>
            <person name="Dai S."/>
            <person name="Zhou R."/>
        </authorList>
    </citation>
    <scope>NUCLEOTIDE SEQUENCE [LARGE SCALE GENOMIC DNA]</scope>
    <source>
        <strain evidence="1">BV-YZ2020</strain>
    </source>
</reference>
<protein>
    <submittedName>
        <fullName evidence="1">Uncharacterized protein</fullName>
    </submittedName>
</protein>
<sequence length="558" mass="61323">MGKTPGKWIKSLLSGKKSSKSNLSKKSDIFKPSSNNDVFVSSDISVSAPIVNSSLITAPISGANPTKETFTDTVSGSSNDQVILSAGDEEANAPAVVDFSSQDDIENIKLTKAAIKAQAALRGYLARRTFRMLKGITQLQALIRAHLVRRQAVSTLYCVKGIVKFQALVRGYKVRHSEIGLAVHTICKGTKYSNSIRVVTPTQVEKLSESVFVHKLLALSSPSVPVHLNYDHGEPNLAWDWLDRWTKSHFWAPLPESNKKVDSVSEEKKDSQKVEKDEGQTKSNARRVSKTKAENGSSSDSNKNKRQPKKGSSHTLQPAHENSQKEIEKNNSKRTSMQNVSDKSEVSNEERKHSTRKVSGHTVPNVAEQDRSASAEKIKEMAGSKSKKSDLEKSLGRQAENENDNKLHDNPMANLQTSLNNGTNEGILSEDMNSGDNCVGNVNPKSSLRRASLPGKFDDQDTGVHNSPRLPSYMAPTESAKAKLRAQGSPRCVSDLLDKNGVFRRHSLSTSMNGKLDSYSPRAERLLALSSKGVIRTDRSLSSLRDGTDKIIQPLWRR</sequence>
<organism evidence="1 2">
    <name type="scientific">Bauhinia variegata</name>
    <name type="common">Purple orchid tree</name>
    <name type="synonym">Phanera variegata</name>
    <dbReference type="NCBI Taxonomy" id="167791"/>
    <lineage>
        <taxon>Eukaryota</taxon>
        <taxon>Viridiplantae</taxon>
        <taxon>Streptophyta</taxon>
        <taxon>Embryophyta</taxon>
        <taxon>Tracheophyta</taxon>
        <taxon>Spermatophyta</taxon>
        <taxon>Magnoliopsida</taxon>
        <taxon>eudicotyledons</taxon>
        <taxon>Gunneridae</taxon>
        <taxon>Pentapetalae</taxon>
        <taxon>rosids</taxon>
        <taxon>fabids</taxon>
        <taxon>Fabales</taxon>
        <taxon>Fabaceae</taxon>
        <taxon>Cercidoideae</taxon>
        <taxon>Cercideae</taxon>
        <taxon>Bauhiniinae</taxon>
        <taxon>Bauhinia</taxon>
    </lineage>
</organism>
<dbReference type="EMBL" id="CM039433">
    <property type="protein sequence ID" value="KAI4328401.1"/>
    <property type="molecule type" value="Genomic_DNA"/>
</dbReference>
<proteinExistence type="predicted"/>
<comment type="caution">
    <text evidence="1">The sequence shown here is derived from an EMBL/GenBank/DDBJ whole genome shotgun (WGS) entry which is preliminary data.</text>
</comment>
<keyword evidence="2" id="KW-1185">Reference proteome</keyword>
<accession>A0ACB9MWK1</accession>
<gene>
    <name evidence="1" type="ORF">L6164_020758</name>
</gene>
<name>A0ACB9MWK1_BAUVA</name>
<evidence type="ECO:0000313" key="2">
    <source>
        <dbReference type="Proteomes" id="UP000828941"/>
    </source>
</evidence>
<evidence type="ECO:0000313" key="1">
    <source>
        <dbReference type="EMBL" id="KAI4328401.1"/>
    </source>
</evidence>